<sequence length="192" mass="21508">MLTSVVTTSINHVLRNERWACRRLQTYTGKTVGIRVPPLVNFSVLIDAAGEMQQASNAMCADTTLTLSPLIVSKLLTREASAFDAIAITGDQSLADELIAIGKQIDLRVILEQDLSKTIGDIPAHRVAQASEHLIRWPVDNVDRLSQALTEYWTEESVFLTKPAVIEHFAQEVQNLRFDAEQLEQRLNRLTR</sequence>
<evidence type="ECO:0000313" key="2">
    <source>
        <dbReference type="Proteomes" id="UP000198814"/>
    </source>
</evidence>
<name>A0A1H8TUR6_9PROT</name>
<keyword evidence="2" id="KW-1185">Reference proteome</keyword>
<evidence type="ECO:0000313" key="1">
    <source>
        <dbReference type="EMBL" id="SEO94760.1"/>
    </source>
</evidence>
<protein>
    <submittedName>
        <fullName evidence="1">Ubiquinone biosynthesis protein UbiJ</fullName>
    </submittedName>
</protein>
<organism evidence="1 2">
    <name type="scientific">Nitrosomonas oligotropha</name>
    <dbReference type="NCBI Taxonomy" id="42354"/>
    <lineage>
        <taxon>Bacteria</taxon>
        <taxon>Pseudomonadati</taxon>
        <taxon>Pseudomonadota</taxon>
        <taxon>Betaproteobacteria</taxon>
        <taxon>Nitrosomonadales</taxon>
        <taxon>Nitrosomonadaceae</taxon>
        <taxon>Nitrosomonas</taxon>
    </lineage>
</organism>
<dbReference type="PANTHER" id="PTHR38693">
    <property type="entry name" value="UBIQUINONE BIOSYNTHESIS PROTEIN UBIJ"/>
    <property type="match status" value="1"/>
</dbReference>
<dbReference type="Proteomes" id="UP000198814">
    <property type="component" value="Unassembled WGS sequence"/>
</dbReference>
<dbReference type="EMBL" id="FODO01000028">
    <property type="protein sequence ID" value="SEO94760.1"/>
    <property type="molecule type" value="Genomic_DNA"/>
</dbReference>
<gene>
    <name evidence="1" type="ORF">SAMN05216333_1289</name>
</gene>
<reference evidence="2" key="1">
    <citation type="submission" date="2016-10" db="EMBL/GenBank/DDBJ databases">
        <authorList>
            <person name="Varghese N."/>
            <person name="Submissions S."/>
        </authorList>
    </citation>
    <scope>NUCLEOTIDE SEQUENCE [LARGE SCALE GENOMIC DNA]</scope>
    <source>
        <strain evidence="2">Nm76</strain>
    </source>
</reference>
<proteinExistence type="predicted"/>
<dbReference type="PANTHER" id="PTHR38693:SF1">
    <property type="entry name" value="UBIQUINONE BIOSYNTHESIS ACCESSORY FACTOR UBIJ"/>
    <property type="match status" value="1"/>
</dbReference>
<dbReference type="InterPro" id="IPR038989">
    <property type="entry name" value="UbiJ"/>
</dbReference>
<keyword evidence="1" id="KW-0830">Ubiquinone</keyword>
<dbReference type="AlphaFoldDB" id="A0A1H8TUR6"/>
<dbReference type="RefSeq" id="WP_090449351.1">
    <property type="nucleotide sequence ID" value="NZ_FODO01000028.1"/>
</dbReference>
<dbReference type="STRING" id="42354.SAMN05216333_1289"/>
<dbReference type="GO" id="GO:0006744">
    <property type="term" value="P:ubiquinone biosynthetic process"/>
    <property type="evidence" value="ECO:0007669"/>
    <property type="project" value="InterPro"/>
</dbReference>
<accession>A0A1H8TUR6</accession>